<comment type="similarity">
    <text evidence="1">Belongs to the short-chain dehydrogenases/reductases (SDR) family.</text>
</comment>
<gene>
    <name evidence="3" type="ORF">KFK14_07050</name>
</gene>
<accession>A0A975Q2Y6</accession>
<dbReference type="GO" id="GO:0016491">
    <property type="term" value="F:oxidoreductase activity"/>
    <property type="evidence" value="ECO:0007669"/>
    <property type="project" value="UniProtKB-KW"/>
</dbReference>
<evidence type="ECO:0000256" key="2">
    <source>
        <dbReference type="ARBA" id="ARBA00023002"/>
    </source>
</evidence>
<proteinExistence type="inferred from homology"/>
<reference evidence="3" key="1">
    <citation type="submission" date="2021-04" db="EMBL/GenBank/DDBJ databases">
        <title>Isolation of p-tert-butylphenol degrading bacteria Sphingobium phenoxybenzoativorans Tas13 from active sludge.</title>
        <authorList>
            <person name="Li Y."/>
        </authorList>
    </citation>
    <scope>NUCLEOTIDE SEQUENCE</scope>
    <source>
        <strain evidence="3">Tas13</strain>
    </source>
</reference>
<protein>
    <submittedName>
        <fullName evidence="3">SDR family NAD(P)-dependent oxidoreductase</fullName>
    </submittedName>
</protein>
<dbReference type="PANTHER" id="PTHR24320:SF152">
    <property type="entry name" value="SHORT-CHAIN DEHYDROGENASE_REDUCTASE FAMILY PROTEIN"/>
    <property type="match status" value="1"/>
</dbReference>
<dbReference type="Pfam" id="PF00106">
    <property type="entry name" value="adh_short"/>
    <property type="match status" value="1"/>
</dbReference>
<organism evidence="3 4">
    <name type="scientific">Sphingobium phenoxybenzoativorans</name>
    <dbReference type="NCBI Taxonomy" id="1592790"/>
    <lineage>
        <taxon>Bacteria</taxon>
        <taxon>Pseudomonadati</taxon>
        <taxon>Pseudomonadota</taxon>
        <taxon>Alphaproteobacteria</taxon>
        <taxon>Sphingomonadales</taxon>
        <taxon>Sphingomonadaceae</taxon>
        <taxon>Sphingobium</taxon>
    </lineage>
</organism>
<dbReference type="AlphaFoldDB" id="A0A975Q2Y6"/>
<name>A0A975Q2Y6_9SPHN</name>
<dbReference type="EMBL" id="CP073910">
    <property type="protein sequence ID" value="QUT07166.1"/>
    <property type="molecule type" value="Genomic_DNA"/>
</dbReference>
<dbReference type="KEGG" id="spph:KFK14_07050"/>
<evidence type="ECO:0000313" key="4">
    <source>
        <dbReference type="Proteomes" id="UP000681425"/>
    </source>
</evidence>
<keyword evidence="4" id="KW-1185">Reference proteome</keyword>
<dbReference type="InterPro" id="IPR036291">
    <property type="entry name" value="NAD(P)-bd_dom_sf"/>
</dbReference>
<keyword evidence="2" id="KW-0560">Oxidoreductase</keyword>
<dbReference type="RefSeq" id="WP_212610373.1">
    <property type="nucleotide sequence ID" value="NZ_CP073910.1"/>
</dbReference>
<sequence length="306" mass="32753">MMTSRPDQIAVMTGGTAGLGAHALARIASASGRVIVGARDMAWRGPIGTEAVPLDLSSLASVRTFASEVKRQLGGKQIDMLLLNGAIMPSAKIPKSADGFETTFAVNHLAHYLLARLLLPSMAPGSRLVITTSDTHDPAITRLAPTMLEPQMLAYPKANGATDFRAYPASKLCNLLTARSIVALDDVKKRSIHVIAYNPGLTIGTSLSRSLPTWTQRAMASLPVHGLLRLLSNFRSQYYPGTPERAGEILAQLALGGISMPPDRLYASLVRGQLTFPDPSELARSIEARDRLWRESAAMVGLAATM</sequence>
<dbReference type="PANTHER" id="PTHR24320">
    <property type="entry name" value="RETINOL DEHYDROGENASE"/>
    <property type="match status" value="1"/>
</dbReference>
<dbReference type="InterPro" id="IPR002347">
    <property type="entry name" value="SDR_fam"/>
</dbReference>
<dbReference type="Proteomes" id="UP000681425">
    <property type="component" value="Chromosome"/>
</dbReference>
<dbReference type="Gene3D" id="3.40.50.720">
    <property type="entry name" value="NAD(P)-binding Rossmann-like Domain"/>
    <property type="match status" value="1"/>
</dbReference>
<evidence type="ECO:0000313" key="3">
    <source>
        <dbReference type="EMBL" id="QUT07166.1"/>
    </source>
</evidence>
<dbReference type="SUPFAM" id="SSF51735">
    <property type="entry name" value="NAD(P)-binding Rossmann-fold domains"/>
    <property type="match status" value="1"/>
</dbReference>
<evidence type="ECO:0000256" key="1">
    <source>
        <dbReference type="ARBA" id="ARBA00006484"/>
    </source>
</evidence>